<keyword evidence="2" id="KW-1185">Reference proteome</keyword>
<accession>A0A6G0X9N1</accession>
<name>A0A6G0X9N1_9STRA</name>
<evidence type="ECO:0000313" key="2">
    <source>
        <dbReference type="Proteomes" id="UP000481153"/>
    </source>
</evidence>
<sequence length="90" mass="9927">MIPKLCIDAFPNYQPLIALDGAHMKDLMNANGTLLLATAKDPNNHIIVLGLAIVPVENQAHWTWLLHCLQDSGLLISSIVLVSDRMKGWL</sequence>
<reference evidence="1 2" key="1">
    <citation type="submission" date="2019-07" db="EMBL/GenBank/DDBJ databases">
        <title>Genomics analysis of Aphanomyces spp. identifies a new class of oomycete effector associated with host adaptation.</title>
        <authorList>
            <person name="Gaulin E."/>
        </authorList>
    </citation>
    <scope>NUCLEOTIDE SEQUENCE [LARGE SCALE GENOMIC DNA]</scope>
    <source>
        <strain evidence="1 2">ATCC 201684</strain>
    </source>
</reference>
<protein>
    <recommendedName>
        <fullName evidence="3">MULE transposase domain-containing protein</fullName>
    </recommendedName>
</protein>
<gene>
    <name evidence="1" type="ORF">Ae201684_006966</name>
</gene>
<organism evidence="1 2">
    <name type="scientific">Aphanomyces euteiches</name>
    <dbReference type="NCBI Taxonomy" id="100861"/>
    <lineage>
        <taxon>Eukaryota</taxon>
        <taxon>Sar</taxon>
        <taxon>Stramenopiles</taxon>
        <taxon>Oomycota</taxon>
        <taxon>Saprolegniomycetes</taxon>
        <taxon>Saprolegniales</taxon>
        <taxon>Verrucalvaceae</taxon>
        <taxon>Aphanomyces</taxon>
    </lineage>
</organism>
<dbReference type="VEuPathDB" id="FungiDB:AeMF1_006486"/>
<comment type="caution">
    <text evidence="1">The sequence shown here is derived from an EMBL/GenBank/DDBJ whole genome shotgun (WGS) entry which is preliminary data.</text>
</comment>
<dbReference type="Proteomes" id="UP000481153">
    <property type="component" value="Unassembled WGS sequence"/>
</dbReference>
<dbReference type="PANTHER" id="PTHR31973">
    <property type="entry name" value="POLYPROTEIN, PUTATIVE-RELATED"/>
    <property type="match status" value="1"/>
</dbReference>
<evidence type="ECO:0008006" key="3">
    <source>
        <dbReference type="Google" id="ProtNLM"/>
    </source>
</evidence>
<dbReference type="EMBL" id="VJMJ01000087">
    <property type="protein sequence ID" value="KAF0736809.1"/>
    <property type="molecule type" value="Genomic_DNA"/>
</dbReference>
<dbReference type="PANTHER" id="PTHR31973:SF187">
    <property type="entry name" value="MUTATOR TRANSPOSASE MUDRA PROTEIN"/>
    <property type="match status" value="1"/>
</dbReference>
<evidence type="ECO:0000313" key="1">
    <source>
        <dbReference type="EMBL" id="KAF0736809.1"/>
    </source>
</evidence>
<dbReference type="AlphaFoldDB" id="A0A6G0X9N1"/>
<proteinExistence type="predicted"/>